<feature type="transmembrane region" description="Helical" evidence="1">
    <location>
        <begin position="51"/>
        <end position="74"/>
    </location>
</feature>
<accession>A0A5J4FU89</accession>
<dbReference type="Proteomes" id="UP000326994">
    <property type="component" value="Unassembled WGS sequence"/>
</dbReference>
<proteinExistence type="predicted"/>
<evidence type="ECO:0000313" key="2">
    <source>
        <dbReference type="EMBL" id="GEQ85380.1"/>
    </source>
</evidence>
<feature type="transmembrane region" description="Helical" evidence="1">
    <location>
        <begin position="7"/>
        <end position="31"/>
    </location>
</feature>
<reference evidence="2 3" key="1">
    <citation type="submission" date="2019-08" db="EMBL/GenBank/DDBJ databases">
        <title>Ulvibacter marinistellae sp. nov., isolated from a starfish, Patiria pectinifera.</title>
        <authorList>
            <person name="Kawano K."/>
            <person name="Ushijima N."/>
            <person name="Kihara M."/>
            <person name="Itoh H."/>
        </authorList>
    </citation>
    <scope>NUCLEOTIDE SEQUENCE [LARGE SCALE GENOMIC DNA]</scope>
    <source>
        <strain evidence="2 3">KK4</strain>
    </source>
</reference>
<keyword evidence="1" id="KW-0812">Transmembrane</keyword>
<keyword evidence="1" id="KW-0472">Membrane</keyword>
<protein>
    <submittedName>
        <fullName evidence="2">Uncharacterized protein</fullName>
    </submittedName>
</protein>
<name>A0A5J4FU89_9FLAO</name>
<evidence type="ECO:0000313" key="3">
    <source>
        <dbReference type="Proteomes" id="UP000326994"/>
    </source>
</evidence>
<dbReference type="EMBL" id="BKCF01000001">
    <property type="protein sequence ID" value="GEQ85380.1"/>
    <property type="molecule type" value="Genomic_DNA"/>
</dbReference>
<keyword evidence="1" id="KW-1133">Transmembrane helix</keyword>
<dbReference type="AlphaFoldDB" id="A0A5J4FU89"/>
<sequence length="80" mass="8835">MKHKGVVFSGLNVAISSVASYVVVSLIYAFIIVPGTKELLKLDFSYNGGYFYYSVILTFLIPLILGKIGFIKLLGLEQQD</sequence>
<gene>
    <name evidence="2" type="ORF">ULMS_08880</name>
</gene>
<comment type="caution">
    <text evidence="2">The sequence shown here is derived from an EMBL/GenBank/DDBJ whole genome shotgun (WGS) entry which is preliminary data.</text>
</comment>
<evidence type="ECO:0000256" key="1">
    <source>
        <dbReference type="SAM" id="Phobius"/>
    </source>
</evidence>
<keyword evidence="3" id="KW-1185">Reference proteome</keyword>
<organism evidence="2 3">
    <name type="scientific">Patiriisocius marinistellae</name>
    <dbReference type="NCBI Taxonomy" id="2494560"/>
    <lineage>
        <taxon>Bacteria</taxon>
        <taxon>Pseudomonadati</taxon>
        <taxon>Bacteroidota</taxon>
        <taxon>Flavobacteriia</taxon>
        <taxon>Flavobacteriales</taxon>
        <taxon>Flavobacteriaceae</taxon>
        <taxon>Patiriisocius</taxon>
    </lineage>
</organism>